<organism evidence="2 3">
    <name type="scientific">Elysia crispata</name>
    <name type="common">lettuce slug</name>
    <dbReference type="NCBI Taxonomy" id="231223"/>
    <lineage>
        <taxon>Eukaryota</taxon>
        <taxon>Metazoa</taxon>
        <taxon>Spiralia</taxon>
        <taxon>Lophotrochozoa</taxon>
        <taxon>Mollusca</taxon>
        <taxon>Gastropoda</taxon>
        <taxon>Heterobranchia</taxon>
        <taxon>Euthyneura</taxon>
        <taxon>Panpulmonata</taxon>
        <taxon>Sacoglossa</taxon>
        <taxon>Placobranchoidea</taxon>
        <taxon>Plakobranchidae</taxon>
        <taxon>Elysia</taxon>
    </lineage>
</organism>
<evidence type="ECO:0000313" key="3">
    <source>
        <dbReference type="Proteomes" id="UP001283361"/>
    </source>
</evidence>
<evidence type="ECO:0000313" key="2">
    <source>
        <dbReference type="EMBL" id="KAK3803533.1"/>
    </source>
</evidence>
<reference evidence="2" key="1">
    <citation type="journal article" date="2023" name="G3 (Bethesda)">
        <title>A reference genome for the long-term kleptoplast-retaining sea slug Elysia crispata morphotype clarki.</title>
        <authorList>
            <person name="Eastman K.E."/>
            <person name="Pendleton A.L."/>
            <person name="Shaikh M.A."/>
            <person name="Suttiyut T."/>
            <person name="Ogas R."/>
            <person name="Tomko P."/>
            <person name="Gavelis G."/>
            <person name="Widhalm J.R."/>
            <person name="Wisecaver J.H."/>
        </authorList>
    </citation>
    <scope>NUCLEOTIDE SEQUENCE</scope>
    <source>
        <strain evidence="2">ECLA1</strain>
    </source>
</reference>
<dbReference type="Proteomes" id="UP001283361">
    <property type="component" value="Unassembled WGS sequence"/>
</dbReference>
<proteinExistence type="predicted"/>
<keyword evidence="3" id="KW-1185">Reference proteome</keyword>
<comment type="caution">
    <text evidence="2">The sequence shown here is derived from an EMBL/GenBank/DDBJ whole genome shotgun (WGS) entry which is preliminary data.</text>
</comment>
<dbReference type="AlphaFoldDB" id="A0AAE1EFA3"/>
<protein>
    <submittedName>
        <fullName evidence="2">Uncharacterized protein</fullName>
    </submittedName>
</protein>
<name>A0AAE1EFA3_9GAST</name>
<feature type="region of interest" description="Disordered" evidence="1">
    <location>
        <begin position="46"/>
        <end position="79"/>
    </location>
</feature>
<dbReference type="EMBL" id="JAWDGP010000115">
    <property type="protein sequence ID" value="KAK3803533.1"/>
    <property type="molecule type" value="Genomic_DNA"/>
</dbReference>
<sequence length="139" mass="15522">MNLLVFYVHYDHHKFIHWTRVKTINNVSSSQFVNYPLNTYQRIPGGSSLSPEKVRKITGSPGERERCSSAQLSSAPLSDRLGTCPQPQQLLLAAACIRRQSENLTLKDGCSAARGCLVFLKPRDSRKARLGTGRDSSKF</sequence>
<accession>A0AAE1EFA3</accession>
<evidence type="ECO:0000256" key="1">
    <source>
        <dbReference type="SAM" id="MobiDB-lite"/>
    </source>
</evidence>
<gene>
    <name evidence="2" type="ORF">RRG08_019146</name>
</gene>